<feature type="transmembrane region" description="Helical" evidence="2">
    <location>
        <begin position="439"/>
        <end position="460"/>
    </location>
</feature>
<accession>A0A0Q9YFL4</accession>
<evidence type="ECO:0000256" key="2">
    <source>
        <dbReference type="SAM" id="Phobius"/>
    </source>
</evidence>
<dbReference type="RefSeq" id="WP_057623957.1">
    <property type="nucleotide sequence ID" value="NZ_LKHV02000001.1"/>
</dbReference>
<dbReference type="STRING" id="437022.CC99x_00830"/>
<reference evidence="5" key="2">
    <citation type="journal article" date="2016" name="Genome Announc.">
        <title>Draft Genome Sequences of Two Novel Amoeba-Resistant Intranuclear Bacteria, 'Candidatus Berkiella cookevillensis' and 'Candidatus Berkiella aquae'.</title>
        <authorList>
            <person name="Mehari Y.T."/>
            <person name="Arivett B.A."/>
            <person name="Farone A.L."/>
            <person name="Gunderson J.H."/>
            <person name="Farone M.B."/>
        </authorList>
    </citation>
    <scope>NUCLEOTIDE SEQUENCE</scope>
    <source>
        <strain evidence="5">CC99</strain>
    </source>
</reference>
<organism evidence="4">
    <name type="scientific">Candidatus Berkiella cookevillensis</name>
    <dbReference type="NCBI Taxonomy" id="437022"/>
    <lineage>
        <taxon>Bacteria</taxon>
        <taxon>Pseudomonadati</taxon>
        <taxon>Pseudomonadota</taxon>
        <taxon>Gammaproteobacteria</taxon>
        <taxon>Candidatus Berkiellales</taxon>
        <taxon>Candidatus Berkiellaceae</taxon>
        <taxon>Candidatus Berkiella</taxon>
    </lineage>
</organism>
<evidence type="ECO:0000313" key="4">
    <source>
        <dbReference type="EMBL" id="KRG19301.1"/>
    </source>
</evidence>
<dbReference type="EMBL" id="LKHV01000003">
    <property type="protein sequence ID" value="KRG19301.1"/>
    <property type="molecule type" value="Genomic_DNA"/>
</dbReference>
<dbReference type="Proteomes" id="UP000051494">
    <property type="component" value="Unassembled WGS sequence"/>
</dbReference>
<reference evidence="5" key="3">
    <citation type="submission" date="2021-06" db="EMBL/GenBank/DDBJ databases">
        <title>Genomic Description and Analysis of Intracellular Bacteria, Candidatus Berkiella cookevillensis and Candidatus Berkiella aquae.</title>
        <authorList>
            <person name="Kidane D.T."/>
            <person name="Mehari Y.T."/>
            <person name="Rice F.C."/>
            <person name="Arivett B.A."/>
            <person name="Farone A.L."/>
            <person name="Berk S.G."/>
            <person name="Farone M.B."/>
        </authorList>
    </citation>
    <scope>NUCLEOTIDE SEQUENCE</scope>
    <source>
        <strain evidence="5">CC99</strain>
    </source>
</reference>
<dbReference type="InterPro" id="IPR020012">
    <property type="entry name" value="LysM_FimV"/>
</dbReference>
<feature type="region of interest" description="Disordered" evidence="1">
    <location>
        <begin position="298"/>
        <end position="332"/>
    </location>
</feature>
<feature type="compositionally biased region" description="Basic and acidic residues" evidence="1">
    <location>
        <begin position="304"/>
        <end position="316"/>
    </location>
</feature>
<feature type="domain" description="FimV N-terminal" evidence="3">
    <location>
        <begin position="41"/>
        <end position="148"/>
    </location>
</feature>
<proteinExistence type="predicted"/>
<dbReference type="InterPro" id="IPR057840">
    <property type="entry name" value="FimV_N"/>
</dbReference>
<feature type="region of interest" description="Disordered" evidence="1">
    <location>
        <begin position="388"/>
        <end position="408"/>
    </location>
</feature>
<feature type="compositionally biased region" description="Polar residues" evidence="1">
    <location>
        <begin position="392"/>
        <end position="407"/>
    </location>
</feature>
<evidence type="ECO:0000256" key="1">
    <source>
        <dbReference type="SAM" id="MobiDB-lite"/>
    </source>
</evidence>
<keyword evidence="2" id="KW-1133">Transmembrane helix</keyword>
<name>A0A0Q9YFL4_9GAMM</name>
<gene>
    <name evidence="4" type="ORF">CC99x_00830</name>
    <name evidence="5" type="ORF">CC99x_008380</name>
</gene>
<keyword evidence="2" id="KW-0812">Transmembrane</keyword>
<evidence type="ECO:0000313" key="6">
    <source>
        <dbReference type="Proteomes" id="UP000051494"/>
    </source>
</evidence>
<dbReference type="NCBIfam" id="TIGR03505">
    <property type="entry name" value="FimV_core"/>
    <property type="match status" value="1"/>
</dbReference>
<sequence length="879" mass="97843">MENCHQSNEQQSAALTNKLKSKTLALLLLSMLAAPLHSYALGIGPIHIRSNLNQPLNADIPLNNLGDLDETQIKITLADPNLFTKAGIYRAPWLSDLKFSVVKKSEDIGVIQIHSRNPIKDPVVDLLLNVAWPTGKIVRQYTVLLDPQDAAPQPYYKDSYSSVAPRPTAAVAKAGQIGARTIAATLSFGKEYGPIKEEDTLWQIANKLVSGSSYTVSQGVLAIYQKNPHVFVNNNINQIIVGEYINLPTQEEIKIASSAEAKSRIAKETSFEESTEVTAADGGLIKTAQADFTNRKPLKILSSTEDRDPAKKKSFENSELEDPSTHQNASALSQRLAMMEEALDTLQRKNEDIYQRNEELKKNNEDLVNALSSKTTELATLKSQIEQKEKNTSTVSNTETKHSNASNHKVAVQSDIALSQNTALVDSPMAATPGSSSSWMTWTLVLLAISAITSAGIYGWRRKYAISKEKTSDFTAESPETVVPKKKNEESIVNYGLDFDLDKALTGVKIDDKKEGDLRAENALNAKFEYEAIKRKYSDKLEEVEIAVAYEHYHQAEQQLLEILEAAPNHWLALLKLLELFIYTENFAQFNIWKQKIPTDLHEIDIDIWSKIEFLIEKVNQESIVATIQEDVNLSDTPMPEEKNAEENIADIHPQDAFSINVYSEQEAQTDIPEYEIKESDLEIDSKLGLNQQSSVQEEIQEEVYEEEMIHLPSVAEENTEILEAPIEHESSESIEIESTKLELLPLDDQPTMMAQDVKLQDTEIQNTALQGAELQDVKLQDATLSEALPSEEMSNSIPFSVSPSALERETTAEKSNLIHLNHLGEDIESLIELAKAFIEAREIASAIGLLQSLKETSSAEQKIVIEHLLDSLSSLQKV</sequence>
<dbReference type="AlphaFoldDB" id="A0A0Q9YFL4"/>
<dbReference type="Pfam" id="PF25800">
    <property type="entry name" value="FimV_N"/>
    <property type="match status" value="1"/>
</dbReference>
<keyword evidence="6" id="KW-1185">Reference proteome</keyword>
<dbReference type="EMBL" id="LKHV02000001">
    <property type="protein sequence ID" value="MCS5708915.1"/>
    <property type="molecule type" value="Genomic_DNA"/>
</dbReference>
<keyword evidence="2" id="KW-0472">Membrane</keyword>
<protein>
    <recommendedName>
        <fullName evidence="3">FimV N-terminal domain-containing protein</fullName>
    </recommendedName>
</protein>
<evidence type="ECO:0000313" key="5">
    <source>
        <dbReference type="EMBL" id="MCS5708915.1"/>
    </source>
</evidence>
<dbReference type="OrthoDB" id="5298707at2"/>
<reference evidence="4" key="1">
    <citation type="submission" date="2015-09" db="EMBL/GenBank/DDBJ databases">
        <title>Draft Genome Sequences of Two Novel Amoeba-resistant Intranuclear Bacteria, Candidatus Berkiella cookevillensis and Candidatus Berkiella aquae.</title>
        <authorList>
            <person name="Mehari Y.T."/>
            <person name="Arivett B.A."/>
            <person name="Farone A.L."/>
            <person name="Gunderson J.H."/>
            <person name="Farone M.B."/>
        </authorList>
    </citation>
    <scope>NUCLEOTIDE SEQUENCE [LARGE SCALE GENOMIC DNA]</scope>
    <source>
        <strain evidence="4">CC99</strain>
    </source>
</reference>
<comment type="caution">
    <text evidence="4">The sequence shown here is derived from an EMBL/GenBank/DDBJ whole genome shotgun (WGS) entry which is preliminary data.</text>
</comment>
<evidence type="ECO:0000259" key="3">
    <source>
        <dbReference type="Pfam" id="PF25800"/>
    </source>
</evidence>